<feature type="transmembrane region" description="Helical" evidence="3">
    <location>
        <begin position="133"/>
        <end position="156"/>
    </location>
</feature>
<dbReference type="Proteomes" id="UP000054549">
    <property type="component" value="Unassembled WGS sequence"/>
</dbReference>
<keyword evidence="3" id="KW-0472">Membrane</keyword>
<evidence type="ECO:0000313" key="5">
    <source>
        <dbReference type="EMBL" id="KIL66135.1"/>
    </source>
</evidence>
<feature type="transmembrane region" description="Helical" evidence="3">
    <location>
        <begin position="312"/>
        <end position="331"/>
    </location>
</feature>
<dbReference type="InterPro" id="IPR050327">
    <property type="entry name" value="Proton-linked_MCT"/>
</dbReference>
<feature type="transmembrane region" description="Helical" evidence="3">
    <location>
        <begin position="37"/>
        <end position="57"/>
    </location>
</feature>
<dbReference type="PANTHER" id="PTHR11360:SF234">
    <property type="entry name" value="MFS-TYPE TRANSPORTER DBAD-RELATED"/>
    <property type="match status" value="1"/>
</dbReference>
<dbReference type="PROSITE" id="PS50850">
    <property type="entry name" value="MFS"/>
    <property type="match status" value="1"/>
</dbReference>
<keyword evidence="3" id="KW-0812">Transmembrane</keyword>
<evidence type="ECO:0000256" key="3">
    <source>
        <dbReference type="SAM" id="Phobius"/>
    </source>
</evidence>
<proteinExistence type="inferred from homology"/>
<feature type="transmembrane region" description="Helical" evidence="3">
    <location>
        <begin position="337"/>
        <end position="363"/>
    </location>
</feature>
<feature type="domain" description="Major facilitator superfamily (MFS) profile" evidence="4">
    <location>
        <begin position="38"/>
        <end position="435"/>
    </location>
</feature>
<dbReference type="InParanoid" id="A0A0C2SS46"/>
<feature type="transmembrane region" description="Helical" evidence="3">
    <location>
        <begin position="106"/>
        <end position="127"/>
    </location>
</feature>
<dbReference type="STRING" id="946122.A0A0C2SS46"/>
<dbReference type="Pfam" id="PF07690">
    <property type="entry name" value="MFS_1"/>
    <property type="match status" value="1"/>
</dbReference>
<gene>
    <name evidence="5" type="ORF">M378DRAFT_75791</name>
</gene>
<comment type="similarity">
    <text evidence="2">Belongs to the major facilitator superfamily. Monocarboxylate porter (TC 2.A.1.13) family.</text>
</comment>
<feature type="transmembrane region" description="Helical" evidence="3">
    <location>
        <begin position="77"/>
        <end position="94"/>
    </location>
</feature>
<feature type="transmembrane region" description="Helical" evidence="3">
    <location>
        <begin position="247"/>
        <end position="270"/>
    </location>
</feature>
<comment type="subcellular location">
    <subcellularLocation>
        <location evidence="1">Membrane</location>
        <topology evidence="1">Multi-pass membrane protein</topology>
    </subcellularLocation>
</comment>
<dbReference type="AlphaFoldDB" id="A0A0C2SS46"/>
<dbReference type="GO" id="GO:0022857">
    <property type="term" value="F:transmembrane transporter activity"/>
    <property type="evidence" value="ECO:0007669"/>
    <property type="project" value="InterPro"/>
</dbReference>
<accession>A0A0C2SS46</accession>
<name>A0A0C2SS46_AMAMK</name>
<feature type="transmembrane region" description="Helical" evidence="3">
    <location>
        <begin position="208"/>
        <end position="226"/>
    </location>
</feature>
<feature type="transmembrane region" description="Helical" evidence="3">
    <location>
        <begin position="375"/>
        <end position="395"/>
    </location>
</feature>
<evidence type="ECO:0000313" key="6">
    <source>
        <dbReference type="Proteomes" id="UP000054549"/>
    </source>
</evidence>
<protein>
    <recommendedName>
        <fullName evidence="4">Major facilitator superfamily (MFS) profile domain-containing protein</fullName>
    </recommendedName>
</protein>
<dbReference type="InterPro" id="IPR036259">
    <property type="entry name" value="MFS_trans_sf"/>
</dbReference>
<dbReference type="HOGENOM" id="CLU_001265_1_1_1"/>
<dbReference type="EMBL" id="KN818238">
    <property type="protein sequence ID" value="KIL66135.1"/>
    <property type="molecule type" value="Genomic_DNA"/>
</dbReference>
<feature type="transmembrane region" description="Helical" evidence="3">
    <location>
        <begin position="282"/>
        <end position="300"/>
    </location>
</feature>
<dbReference type="Gene3D" id="1.20.1250.20">
    <property type="entry name" value="MFS general substrate transporter like domains"/>
    <property type="match status" value="2"/>
</dbReference>
<evidence type="ECO:0000256" key="1">
    <source>
        <dbReference type="ARBA" id="ARBA00004141"/>
    </source>
</evidence>
<dbReference type="OrthoDB" id="6499973at2759"/>
<feature type="transmembrane region" description="Helical" evidence="3">
    <location>
        <begin position="168"/>
        <end position="188"/>
    </location>
</feature>
<dbReference type="InterPro" id="IPR020846">
    <property type="entry name" value="MFS_dom"/>
</dbReference>
<keyword evidence="3" id="KW-1133">Transmembrane helix</keyword>
<keyword evidence="6" id="KW-1185">Reference proteome</keyword>
<sequence>MTSDDCHTIIGDIEKFDEKKTELVEPSDEIEYPEGGVTAWLALLGSFLAQFTSFGYLNSFGVYEDYYVRTYLPNYTASQISWIGSTQLFIVLSMSMLSGRAFDAGYFYHVIIAGSLLFSFSLFMLSLTQPGQFAPIFLAHGIANSIAIGLIYTPSLAVVSQYFRRRRAWTMGISAAGSAVGGTLHPIMLNQLFHNGENGFKIGTRASAGMNLCVLLIAVLLMKPRWPPKKQDNNLLTNVKVFLREPAYVFTGLGTAPALLGMYFPLTFLQLYAVKRGINPQLAFYSLAILNGSSAFGRIIPNLVVHKFGNLNVLIVCVMSSVIMIFSMLAVNSTAGIVIFCVIYGFLVGAYVGLLGPLFANLAKNQSEIGARIGICFAFTGIGGLVGNPIAGALLSSSYDWWKAILFAGLAVSLAAASFTTARHFLSKERGTMIV</sequence>
<dbReference type="InterPro" id="IPR011701">
    <property type="entry name" value="MFS"/>
</dbReference>
<dbReference type="PANTHER" id="PTHR11360">
    <property type="entry name" value="MONOCARBOXYLATE TRANSPORTER"/>
    <property type="match status" value="1"/>
</dbReference>
<dbReference type="GO" id="GO:0016020">
    <property type="term" value="C:membrane"/>
    <property type="evidence" value="ECO:0007669"/>
    <property type="project" value="UniProtKB-SubCell"/>
</dbReference>
<organism evidence="5 6">
    <name type="scientific">Amanita muscaria (strain Koide BX008)</name>
    <dbReference type="NCBI Taxonomy" id="946122"/>
    <lineage>
        <taxon>Eukaryota</taxon>
        <taxon>Fungi</taxon>
        <taxon>Dikarya</taxon>
        <taxon>Basidiomycota</taxon>
        <taxon>Agaricomycotina</taxon>
        <taxon>Agaricomycetes</taxon>
        <taxon>Agaricomycetidae</taxon>
        <taxon>Agaricales</taxon>
        <taxon>Pluteineae</taxon>
        <taxon>Amanitaceae</taxon>
        <taxon>Amanita</taxon>
    </lineage>
</organism>
<feature type="transmembrane region" description="Helical" evidence="3">
    <location>
        <begin position="401"/>
        <end position="420"/>
    </location>
</feature>
<evidence type="ECO:0000256" key="2">
    <source>
        <dbReference type="ARBA" id="ARBA00006727"/>
    </source>
</evidence>
<reference evidence="5 6" key="1">
    <citation type="submission" date="2014-04" db="EMBL/GenBank/DDBJ databases">
        <title>Evolutionary Origins and Diversification of the Mycorrhizal Mutualists.</title>
        <authorList>
            <consortium name="DOE Joint Genome Institute"/>
            <consortium name="Mycorrhizal Genomics Consortium"/>
            <person name="Kohler A."/>
            <person name="Kuo A."/>
            <person name="Nagy L.G."/>
            <person name="Floudas D."/>
            <person name="Copeland A."/>
            <person name="Barry K.W."/>
            <person name="Cichocki N."/>
            <person name="Veneault-Fourrey C."/>
            <person name="LaButti K."/>
            <person name="Lindquist E.A."/>
            <person name="Lipzen A."/>
            <person name="Lundell T."/>
            <person name="Morin E."/>
            <person name="Murat C."/>
            <person name="Riley R."/>
            <person name="Ohm R."/>
            <person name="Sun H."/>
            <person name="Tunlid A."/>
            <person name="Henrissat B."/>
            <person name="Grigoriev I.V."/>
            <person name="Hibbett D.S."/>
            <person name="Martin F."/>
        </authorList>
    </citation>
    <scope>NUCLEOTIDE SEQUENCE [LARGE SCALE GENOMIC DNA]</scope>
    <source>
        <strain evidence="5 6">Koide BX008</strain>
    </source>
</reference>
<dbReference type="SUPFAM" id="SSF103473">
    <property type="entry name" value="MFS general substrate transporter"/>
    <property type="match status" value="1"/>
</dbReference>
<evidence type="ECO:0000259" key="4">
    <source>
        <dbReference type="PROSITE" id="PS50850"/>
    </source>
</evidence>